<evidence type="ECO:0000256" key="4">
    <source>
        <dbReference type="ARBA" id="ARBA00023242"/>
    </source>
</evidence>
<gene>
    <name evidence="6" type="ORF">DTER00134_LOCUS22449</name>
</gene>
<feature type="region of interest" description="Disordered" evidence="5">
    <location>
        <begin position="1"/>
        <end position="36"/>
    </location>
</feature>
<feature type="compositionally biased region" description="Basic and acidic residues" evidence="5">
    <location>
        <begin position="157"/>
        <end position="175"/>
    </location>
</feature>
<dbReference type="GO" id="GO:0005730">
    <property type="term" value="C:nucleolus"/>
    <property type="evidence" value="ECO:0007669"/>
    <property type="project" value="UniProtKB-SubCell"/>
</dbReference>
<evidence type="ECO:0000256" key="3">
    <source>
        <dbReference type="ARBA" id="ARBA00023054"/>
    </source>
</evidence>
<comment type="subcellular location">
    <subcellularLocation>
        <location evidence="1">Nucleus</location>
        <location evidence="1">Nucleolus</location>
    </subcellularLocation>
</comment>
<evidence type="ECO:0000256" key="5">
    <source>
        <dbReference type="SAM" id="MobiDB-lite"/>
    </source>
</evidence>
<evidence type="ECO:0000256" key="2">
    <source>
        <dbReference type="ARBA" id="ARBA00007175"/>
    </source>
</evidence>
<feature type="compositionally biased region" description="Basic and acidic residues" evidence="5">
    <location>
        <begin position="1"/>
        <end position="26"/>
    </location>
</feature>
<dbReference type="EMBL" id="HBIP01037108">
    <property type="protein sequence ID" value="CAE0507372.1"/>
    <property type="molecule type" value="Transcribed_RNA"/>
</dbReference>
<comment type="similarity">
    <text evidence="2">Belongs to the RRP17 family.</text>
</comment>
<dbReference type="GO" id="GO:0019843">
    <property type="term" value="F:rRNA binding"/>
    <property type="evidence" value="ECO:0007669"/>
    <property type="project" value="TreeGrafter"/>
</dbReference>
<dbReference type="PANTHER" id="PTHR14577:SF0">
    <property type="entry name" value="NUCLEOLAR PROTEIN 12"/>
    <property type="match status" value="1"/>
</dbReference>
<keyword evidence="4" id="KW-0539">Nucleus</keyword>
<evidence type="ECO:0000313" key="6">
    <source>
        <dbReference type="EMBL" id="CAE0507372.1"/>
    </source>
</evidence>
<accession>A0A7S3VUG8</accession>
<dbReference type="AlphaFoldDB" id="A0A7S3VUG8"/>
<protein>
    <recommendedName>
        <fullName evidence="7">Ribosomal RNA-processing protein 17</fullName>
    </recommendedName>
</protein>
<name>A0A7S3VUG8_DUNTE</name>
<keyword evidence="3" id="KW-0175">Coiled coil</keyword>
<feature type="compositionally biased region" description="Polar residues" evidence="5">
    <location>
        <begin position="140"/>
        <end position="151"/>
    </location>
</feature>
<dbReference type="Pfam" id="PF09805">
    <property type="entry name" value="Nop25"/>
    <property type="match status" value="1"/>
</dbReference>
<feature type="compositionally biased region" description="Basic residues" evidence="5">
    <location>
        <begin position="194"/>
        <end position="214"/>
    </location>
</feature>
<evidence type="ECO:0000256" key="1">
    <source>
        <dbReference type="ARBA" id="ARBA00004604"/>
    </source>
</evidence>
<reference evidence="6" key="1">
    <citation type="submission" date="2021-01" db="EMBL/GenBank/DDBJ databases">
        <authorList>
            <person name="Corre E."/>
            <person name="Pelletier E."/>
            <person name="Niang G."/>
            <person name="Scheremetjew M."/>
            <person name="Finn R."/>
            <person name="Kale V."/>
            <person name="Holt S."/>
            <person name="Cochrane G."/>
            <person name="Meng A."/>
            <person name="Brown T."/>
            <person name="Cohen L."/>
        </authorList>
    </citation>
    <scope>NUCLEOTIDE SEQUENCE</scope>
    <source>
        <strain evidence="6">CCMP1320</strain>
    </source>
</reference>
<feature type="compositionally biased region" description="Gly residues" evidence="5">
    <location>
        <begin position="112"/>
        <end position="127"/>
    </location>
</feature>
<proteinExistence type="inferred from homology"/>
<feature type="compositionally biased region" description="Basic residues" evidence="5">
    <location>
        <begin position="222"/>
        <end position="231"/>
    </location>
</feature>
<feature type="compositionally biased region" description="Acidic residues" evidence="5">
    <location>
        <begin position="94"/>
        <end position="108"/>
    </location>
</feature>
<feature type="compositionally biased region" description="Basic and acidic residues" evidence="5">
    <location>
        <begin position="63"/>
        <end position="93"/>
    </location>
</feature>
<sequence length="231" mass="26181">MPKRKPRDDHDALVFHRKQEDEELHANHVRKKDKRTKGIEVVFDPARHKDFITGFRKRKQQRRKEAQEQIKERERQQRIANRAEKRSKLKEELGLDDNWGDSSSEPDSDVGQQGGSCAGDEGAGGTGKPAEEKDGKVVVYQQQGLMTTVTTMPIEDDPFHQSSSDEERGKKDNKPRQGWQKQQEKGSGKGGKGVQKKQHQKTSNKGKQKGKGKPGKRDKVKSAKGPKRNAR</sequence>
<dbReference type="PANTHER" id="PTHR14577">
    <property type="entry name" value="NUCLEOLAR PROTEIN 12"/>
    <property type="match status" value="1"/>
</dbReference>
<organism evidence="6">
    <name type="scientific">Dunaliella tertiolecta</name>
    <name type="common">Green alga</name>
    <dbReference type="NCBI Taxonomy" id="3047"/>
    <lineage>
        <taxon>Eukaryota</taxon>
        <taxon>Viridiplantae</taxon>
        <taxon>Chlorophyta</taxon>
        <taxon>core chlorophytes</taxon>
        <taxon>Chlorophyceae</taxon>
        <taxon>CS clade</taxon>
        <taxon>Chlamydomonadales</taxon>
        <taxon>Dunaliellaceae</taxon>
        <taxon>Dunaliella</taxon>
    </lineage>
</organism>
<dbReference type="InterPro" id="IPR019186">
    <property type="entry name" value="Nucleolar_protein_12"/>
</dbReference>
<feature type="region of interest" description="Disordered" evidence="5">
    <location>
        <begin position="52"/>
        <end position="231"/>
    </location>
</feature>
<evidence type="ECO:0008006" key="7">
    <source>
        <dbReference type="Google" id="ProtNLM"/>
    </source>
</evidence>